<keyword evidence="13 18" id="KW-0472">Membrane</keyword>
<evidence type="ECO:0000256" key="6">
    <source>
        <dbReference type="ARBA" id="ARBA00022692"/>
    </source>
</evidence>
<evidence type="ECO:0000256" key="10">
    <source>
        <dbReference type="ARBA" id="ARBA00022968"/>
    </source>
</evidence>
<dbReference type="GeneTree" id="ENSGT01030000234579"/>
<comment type="function">
    <text evidence="18">This is the non-catalytic component of the active enzyme, which catalyzes the hydrolysis of ATP coupled with the exchange of Na(+) and K(+) ions across the plasma membrane.</text>
</comment>
<comment type="subunit">
    <text evidence="17">The ATPase pump is composed of two subunits: alpha (catalytic) and beta (regulatory). Interacts with alpha subunit ATP12A; this interaction is required for the formation of a functionally active pump and targeting at the plasma membrane. Interacts (via N-terminus) with alpha subunit ATP4A (via the P-domain).</text>
</comment>
<evidence type="ECO:0000256" key="7">
    <source>
        <dbReference type="ARBA" id="ARBA00022781"/>
    </source>
</evidence>
<dbReference type="GO" id="GO:0005890">
    <property type="term" value="C:sodium:potassium-exchanging ATPase complex"/>
    <property type="evidence" value="ECO:0007669"/>
    <property type="project" value="InterPro"/>
</dbReference>
<evidence type="ECO:0000256" key="2">
    <source>
        <dbReference type="ARBA" id="ARBA00005876"/>
    </source>
</evidence>
<dbReference type="Pfam" id="PF00287">
    <property type="entry name" value="Na_K-ATPase"/>
    <property type="match status" value="1"/>
</dbReference>
<dbReference type="PROSITE" id="PS00390">
    <property type="entry name" value="ATPASE_NA_K_BETA_1"/>
    <property type="match status" value="1"/>
</dbReference>
<evidence type="ECO:0000256" key="3">
    <source>
        <dbReference type="ARBA" id="ARBA00022448"/>
    </source>
</evidence>
<dbReference type="Gene3D" id="2.60.40.1660">
    <property type="entry name" value="Na, k-atpase alpha subunit"/>
    <property type="match status" value="1"/>
</dbReference>
<keyword evidence="8" id="KW-0130">Cell adhesion</keyword>
<gene>
    <name evidence="19" type="primary">ATP4B</name>
</gene>
<dbReference type="NCBIfam" id="TIGR01107">
    <property type="entry name" value="Na_K_ATPase_bet"/>
    <property type="match status" value="1"/>
</dbReference>
<evidence type="ECO:0000256" key="5">
    <source>
        <dbReference type="ARBA" id="ARBA00022538"/>
    </source>
</evidence>
<evidence type="ECO:0000256" key="14">
    <source>
        <dbReference type="ARBA" id="ARBA00023157"/>
    </source>
</evidence>
<keyword evidence="11 18" id="KW-1133">Transmembrane helix</keyword>
<dbReference type="EMBL" id="AFYH01090311">
    <property type="status" value="NOT_ANNOTATED_CDS"/>
    <property type="molecule type" value="Genomic_DNA"/>
</dbReference>
<feature type="transmembrane region" description="Helical" evidence="18">
    <location>
        <begin position="43"/>
        <end position="64"/>
    </location>
</feature>
<evidence type="ECO:0000313" key="19">
    <source>
        <dbReference type="Ensembl" id="ENSLACP00000013673.1"/>
    </source>
</evidence>
<dbReference type="FunCoup" id="H3AVK2">
    <property type="interactions" value="175"/>
</dbReference>
<dbReference type="GO" id="GO:0030007">
    <property type="term" value="P:intracellular potassium ion homeostasis"/>
    <property type="evidence" value="ECO:0007669"/>
    <property type="project" value="TreeGrafter"/>
</dbReference>
<name>H3AVK2_LATCH</name>
<reference evidence="19" key="2">
    <citation type="submission" date="2025-08" db="UniProtKB">
        <authorList>
            <consortium name="Ensembl"/>
        </authorList>
    </citation>
    <scope>IDENTIFICATION</scope>
</reference>
<organism evidence="19 20">
    <name type="scientific">Latimeria chalumnae</name>
    <name type="common">Coelacanth</name>
    <dbReference type="NCBI Taxonomy" id="7897"/>
    <lineage>
        <taxon>Eukaryota</taxon>
        <taxon>Metazoa</taxon>
        <taxon>Chordata</taxon>
        <taxon>Craniata</taxon>
        <taxon>Vertebrata</taxon>
        <taxon>Euteleostomi</taxon>
        <taxon>Coelacanthiformes</taxon>
        <taxon>Coelacanthidae</taxon>
        <taxon>Latimeria</taxon>
    </lineage>
</organism>
<dbReference type="InterPro" id="IPR038702">
    <property type="entry name" value="Na/K_ATPase_sub_beta_sf"/>
</dbReference>
<dbReference type="AlphaFoldDB" id="H3AVK2"/>
<reference evidence="20" key="1">
    <citation type="submission" date="2011-08" db="EMBL/GenBank/DDBJ databases">
        <title>The draft genome of Latimeria chalumnae.</title>
        <authorList>
            <person name="Di Palma F."/>
            <person name="Alfoldi J."/>
            <person name="Johnson J."/>
            <person name="Berlin A."/>
            <person name="Gnerre S."/>
            <person name="Jaffe D."/>
            <person name="MacCallum I."/>
            <person name="Young S."/>
            <person name="Walker B.J."/>
            <person name="Lander E."/>
            <person name="Lindblad-Toh K."/>
        </authorList>
    </citation>
    <scope>NUCLEOTIDE SEQUENCE [LARGE SCALE GENOMIC DNA]</scope>
    <source>
        <strain evidence="20">Wild caught</strain>
    </source>
</reference>
<dbReference type="STRING" id="7897.ENSLACP00000013673"/>
<keyword evidence="10" id="KW-0735">Signal-anchor</keyword>
<keyword evidence="15" id="KW-0325">Glycoprotein</keyword>
<dbReference type="Ensembl" id="ENSLACT00000013770.1">
    <property type="protein sequence ID" value="ENSLACP00000013673.1"/>
    <property type="gene ID" value="ENSLACG00000012034.1"/>
</dbReference>
<keyword evidence="12 18" id="KW-0406">Ion transport</keyword>
<keyword evidence="4" id="KW-1003">Cell membrane</keyword>
<dbReference type="GO" id="GO:0016324">
    <property type="term" value="C:apical plasma membrane"/>
    <property type="evidence" value="ECO:0007669"/>
    <property type="project" value="UniProtKB-SubCell"/>
</dbReference>
<dbReference type="GO" id="GO:0001671">
    <property type="term" value="F:ATPase activator activity"/>
    <property type="evidence" value="ECO:0007669"/>
    <property type="project" value="TreeGrafter"/>
</dbReference>
<dbReference type="eggNOG" id="KOG3927">
    <property type="taxonomic scope" value="Eukaryota"/>
</dbReference>
<evidence type="ECO:0000256" key="13">
    <source>
        <dbReference type="ARBA" id="ARBA00023136"/>
    </source>
</evidence>
<evidence type="ECO:0000256" key="4">
    <source>
        <dbReference type="ARBA" id="ARBA00022475"/>
    </source>
</evidence>
<evidence type="ECO:0000313" key="20">
    <source>
        <dbReference type="Proteomes" id="UP000008672"/>
    </source>
</evidence>
<dbReference type="PANTHER" id="PTHR11523">
    <property type="entry name" value="SODIUM/POTASSIUM-DEPENDENT ATPASE BETA SUBUNIT"/>
    <property type="match status" value="1"/>
</dbReference>
<keyword evidence="5" id="KW-0633">Potassium transport</keyword>
<dbReference type="HOGENOM" id="CLU_057702_1_1_1"/>
<evidence type="ECO:0000256" key="12">
    <source>
        <dbReference type="ARBA" id="ARBA00023065"/>
    </source>
</evidence>
<dbReference type="GO" id="GO:0007155">
    <property type="term" value="P:cell adhesion"/>
    <property type="evidence" value="ECO:0007669"/>
    <property type="project" value="UniProtKB-KW"/>
</dbReference>
<dbReference type="GO" id="GO:1902600">
    <property type="term" value="P:proton transmembrane transport"/>
    <property type="evidence" value="ECO:0007669"/>
    <property type="project" value="UniProtKB-KW"/>
</dbReference>
<evidence type="ECO:0000256" key="15">
    <source>
        <dbReference type="ARBA" id="ARBA00023180"/>
    </source>
</evidence>
<evidence type="ECO:0000256" key="9">
    <source>
        <dbReference type="ARBA" id="ARBA00022958"/>
    </source>
</evidence>
<dbReference type="InParanoid" id="H3AVK2"/>
<dbReference type="GO" id="GO:1990573">
    <property type="term" value="P:potassium ion import across plasma membrane"/>
    <property type="evidence" value="ECO:0007669"/>
    <property type="project" value="TreeGrafter"/>
</dbReference>
<dbReference type="GO" id="GO:0006883">
    <property type="term" value="P:intracellular sodium ion homeostasis"/>
    <property type="evidence" value="ECO:0007669"/>
    <property type="project" value="TreeGrafter"/>
</dbReference>
<comment type="function">
    <text evidence="16">The beta subunit of the gastric H(+)/K(+) ATPase pump which transports H(+) ions in exchange for K(+) ions across the apical membrane of parietal cells. Plays a structural and regulatory role in the assembly and membrane targeting of a functionally active pump. Within a transport cycle, the transfer of a H(+) ion across the membrane is coupled to ATP hydrolysis and is associated with a transient phosphorylation of the alpha subunit that shifts the pump conformation from inward-facing (E1) to outward-facing state (E2). Interacts with the phosphorylation domain of the alpha subunit and functions as a ratchet, stabilizing the lumenal-open E2 conformation and preventing the reverse reaction of the transport cycle.</text>
</comment>
<comment type="subcellular location">
    <subcellularLocation>
        <location evidence="1">Apical cell membrane</location>
        <topology evidence="1">Single-pass type II membrane protein</topology>
    </subcellularLocation>
    <subcellularLocation>
        <location evidence="18">Membrane</location>
    </subcellularLocation>
</comment>
<dbReference type="InterPro" id="IPR000402">
    <property type="entry name" value="Na/K_ATPase_sub_beta"/>
</dbReference>
<dbReference type="Proteomes" id="UP000008672">
    <property type="component" value="Unassembled WGS sequence"/>
</dbReference>
<proteinExistence type="inferred from homology"/>
<evidence type="ECO:0000256" key="17">
    <source>
        <dbReference type="ARBA" id="ARBA00047115"/>
    </source>
</evidence>
<sequence length="293" mass="33884">KMATFNEKKTCSQRMENFQRFIWNPDAGELMGRTLINWVWISLYYVAFYCIMSCLFALALYVMLSTLNPYTPTYQDRLHAPGLWLGVMVRPDVFGEEGVQIFFNLSEKSSWERHVKTLQDFLSVYNKSVQFEKNCNCTRGKYYFQDSFKGPDHTKYACRFIREMLGNCSGLQDPTFGYKVGQPCFIIRMNRIINFLPGNGTAPYVNCTKVGGHSLGETETFPVNGTFDLSYFPYYGKKAQPNYTNPLIAVKFLNLERNKEITVECKVIGKEIITDNPHDPYEGKVLFRVKICD</sequence>
<evidence type="ECO:0000256" key="18">
    <source>
        <dbReference type="RuleBase" id="RU362099"/>
    </source>
</evidence>
<dbReference type="FunFam" id="1.20.5.170:FF:000061">
    <property type="entry name" value="Sodium/potassium-transporting ATPase subunit beta"/>
    <property type="match status" value="1"/>
</dbReference>
<dbReference type="PANTHER" id="PTHR11523:SF11">
    <property type="entry name" value="POTASSIUM-TRANSPORTING ATPASE SUBUNIT BETA"/>
    <property type="match status" value="1"/>
</dbReference>
<evidence type="ECO:0000256" key="1">
    <source>
        <dbReference type="ARBA" id="ARBA00004655"/>
    </source>
</evidence>
<comment type="similarity">
    <text evidence="2 18">Belongs to the X(+)/potassium ATPases subunit beta family.</text>
</comment>
<dbReference type="EMBL" id="AFYH01090310">
    <property type="status" value="NOT_ANNOTATED_CDS"/>
    <property type="molecule type" value="Genomic_DNA"/>
</dbReference>
<accession>H3AVK2</accession>
<dbReference type="OMA" id="APRVNCT"/>
<keyword evidence="3 18" id="KW-0813">Transport</keyword>
<dbReference type="GO" id="GO:0036376">
    <property type="term" value="P:sodium ion export across plasma membrane"/>
    <property type="evidence" value="ECO:0007669"/>
    <property type="project" value="TreeGrafter"/>
</dbReference>
<keyword evidence="7" id="KW-0375">Hydrogen ion transport</keyword>
<dbReference type="PROSITE" id="PS00391">
    <property type="entry name" value="ATPASE_NA_K_BETA_2"/>
    <property type="match status" value="1"/>
</dbReference>
<keyword evidence="20" id="KW-1185">Reference proteome</keyword>
<reference evidence="19" key="3">
    <citation type="submission" date="2025-09" db="UniProtKB">
        <authorList>
            <consortium name="Ensembl"/>
        </authorList>
    </citation>
    <scope>IDENTIFICATION</scope>
</reference>
<keyword evidence="6 18" id="KW-0812">Transmembrane</keyword>
<evidence type="ECO:0000256" key="11">
    <source>
        <dbReference type="ARBA" id="ARBA00022989"/>
    </source>
</evidence>
<keyword evidence="14" id="KW-1015">Disulfide bond</keyword>
<dbReference type="Bgee" id="ENSLACG00000012034">
    <property type="expression patterns" value="Expressed in mesonephros"/>
</dbReference>
<evidence type="ECO:0000256" key="8">
    <source>
        <dbReference type="ARBA" id="ARBA00022889"/>
    </source>
</evidence>
<protein>
    <recommendedName>
        <fullName evidence="18">Sodium/potassium-transporting ATPase subunit beta</fullName>
    </recommendedName>
</protein>
<dbReference type="Gene3D" id="1.20.5.170">
    <property type="match status" value="1"/>
</dbReference>
<keyword evidence="9" id="KW-0630">Potassium</keyword>
<evidence type="ECO:0000256" key="16">
    <source>
        <dbReference type="ARBA" id="ARBA00046158"/>
    </source>
</evidence>